<evidence type="ECO:0000259" key="3">
    <source>
        <dbReference type="Pfam" id="PF01648"/>
    </source>
</evidence>
<dbReference type="Proteomes" id="UP000309992">
    <property type="component" value="Unassembled WGS sequence"/>
</dbReference>
<dbReference type="Pfam" id="PF01648">
    <property type="entry name" value="ACPS"/>
    <property type="match status" value="1"/>
</dbReference>
<gene>
    <name evidence="4" type="ORF">FCN18_35170</name>
</gene>
<organism evidence="4 5">
    <name type="scientific">Prauserella endophytica</name>
    <dbReference type="NCBI Taxonomy" id="1592324"/>
    <lineage>
        <taxon>Bacteria</taxon>
        <taxon>Bacillati</taxon>
        <taxon>Actinomycetota</taxon>
        <taxon>Actinomycetes</taxon>
        <taxon>Pseudonocardiales</taxon>
        <taxon>Pseudonocardiaceae</taxon>
        <taxon>Prauserella</taxon>
        <taxon>Prauserella coralliicola group</taxon>
    </lineage>
</organism>
<dbReference type="InterPro" id="IPR037143">
    <property type="entry name" value="4-PPantetheinyl_Trfase_dom_sf"/>
</dbReference>
<keyword evidence="2 4" id="KW-0808">Transferase</keyword>
<protein>
    <submittedName>
        <fullName evidence="4">4'-phosphopantetheinyl transferase superfamily protein</fullName>
    </submittedName>
</protein>
<dbReference type="Gene3D" id="3.90.470.20">
    <property type="entry name" value="4'-phosphopantetheinyl transferase domain"/>
    <property type="match status" value="1"/>
</dbReference>
<proteinExistence type="inferred from homology"/>
<dbReference type="PANTHER" id="PTHR12215">
    <property type="entry name" value="PHOSPHOPANTETHEINE TRANSFERASE"/>
    <property type="match status" value="1"/>
</dbReference>
<dbReference type="InterPro" id="IPR008278">
    <property type="entry name" value="4-PPantetheinyl_Trfase_dom"/>
</dbReference>
<keyword evidence="5" id="KW-1185">Reference proteome</keyword>
<dbReference type="GO" id="GO:0016740">
    <property type="term" value="F:transferase activity"/>
    <property type="evidence" value="ECO:0007669"/>
    <property type="project" value="UniProtKB-KW"/>
</dbReference>
<dbReference type="SUPFAM" id="SSF56214">
    <property type="entry name" value="4'-phosphopantetheinyl transferase"/>
    <property type="match status" value="2"/>
</dbReference>
<evidence type="ECO:0000313" key="4">
    <source>
        <dbReference type="EMBL" id="TKG60508.1"/>
    </source>
</evidence>
<comment type="caution">
    <text evidence="4">The sequence shown here is derived from an EMBL/GenBank/DDBJ whole genome shotgun (WGS) entry which is preliminary data.</text>
</comment>
<evidence type="ECO:0000313" key="5">
    <source>
        <dbReference type="Proteomes" id="UP000309992"/>
    </source>
</evidence>
<evidence type="ECO:0000256" key="2">
    <source>
        <dbReference type="ARBA" id="ARBA00022679"/>
    </source>
</evidence>
<comment type="similarity">
    <text evidence="1">Belongs to the P-Pant transferase superfamily. Gsp/Sfp/HetI/AcpT family.</text>
</comment>
<reference evidence="4 5" key="1">
    <citation type="journal article" date="2015" name="Antonie Van Leeuwenhoek">
        <title>Prauserella endophytica sp. nov., an endophytic actinobacterium isolated from Tamarix taklamakanensis.</title>
        <authorList>
            <person name="Liu J.M."/>
            <person name="Habden X."/>
            <person name="Guo L."/>
            <person name="Tuo L."/>
            <person name="Jiang Z.K."/>
            <person name="Liu S.W."/>
            <person name="Liu X.F."/>
            <person name="Chen L."/>
            <person name="Li R.F."/>
            <person name="Zhang Y.Q."/>
            <person name="Sun C.H."/>
        </authorList>
    </citation>
    <scope>NUCLEOTIDE SEQUENCE [LARGE SCALE GENOMIC DNA]</scope>
    <source>
        <strain evidence="4 5">CGMCC 4.7182</strain>
    </source>
</reference>
<evidence type="ECO:0000256" key="1">
    <source>
        <dbReference type="ARBA" id="ARBA00010990"/>
    </source>
</evidence>
<dbReference type="InterPro" id="IPR050559">
    <property type="entry name" value="P-Pant_transferase_sf"/>
</dbReference>
<accession>A0ABY2RU18</accession>
<sequence>MPLVDPPVALRPGLGAQRWARVRAHWSRRGVLVGHGTSHEWGAGREGSRSMITTTLSRLLETDPDHVRIDRDARRRPYPVDIRTGERIPVDINLSHTEDLLVLGVSRVGRIGVDVERTDREIAAEPSMLARVCHPDEHAVLAGLPRRVRTEAIARMWVRKEAVAKADGRGLAIDLAKLRADVPPPGYRLAATRLSEGYWLGVALHEGAPTTQPPRRLLEGVNR</sequence>
<dbReference type="RefSeq" id="WP_137097238.1">
    <property type="nucleotide sequence ID" value="NZ_SWMS01000036.1"/>
</dbReference>
<dbReference type="EMBL" id="SWMS01000036">
    <property type="protein sequence ID" value="TKG60508.1"/>
    <property type="molecule type" value="Genomic_DNA"/>
</dbReference>
<name>A0ABY2RU18_9PSEU</name>
<dbReference type="PANTHER" id="PTHR12215:SF10">
    <property type="entry name" value="L-AMINOADIPATE-SEMIALDEHYDE DEHYDROGENASE-PHOSPHOPANTETHEINYL TRANSFERASE"/>
    <property type="match status" value="1"/>
</dbReference>
<feature type="domain" description="4'-phosphopantetheinyl transferase" evidence="3">
    <location>
        <begin position="110"/>
        <end position="180"/>
    </location>
</feature>